<dbReference type="AlphaFoldDB" id="A0AAP5M2Z8"/>
<dbReference type="Proteomes" id="UP000667802">
    <property type="component" value="Unassembled WGS sequence"/>
</dbReference>
<dbReference type="RefSeq" id="WP_208344086.1">
    <property type="nucleotide sequence ID" value="NZ_CAWQFN010000474.1"/>
</dbReference>
<proteinExistence type="predicted"/>
<comment type="caution">
    <text evidence="2">The sequence shown here is derived from an EMBL/GenBank/DDBJ whole genome shotgun (WGS) entry which is preliminary data.</text>
</comment>
<evidence type="ECO:0000313" key="2">
    <source>
        <dbReference type="EMBL" id="MDR9893256.1"/>
    </source>
</evidence>
<keyword evidence="3" id="KW-1185">Reference proteome</keyword>
<feature type="region of interest" description="Disordered" evidence="1">
    <location>
        <begin position="68"/>
        <end position="102"/>
    </location>
</feature>
<name>A0AAP5M2Z8_9CYAN</name>
<reference evidence="3" key="1">
    <citation type="journal article" date="2021" name="Science">
        <title>Hunting the eagle killer: A cyanobacterial neurotoxin causes vacuolar myelinopathy.</title>
        <authorList>
            <person name="Breinlinger S."/>
            <person name="Phillips T.J."/>
            <person name="Haram B.N."/>
            <person name="Mares J."/>
            <person name="Martinez Yerena J.A."/>
            <person name="Hrouzek P."/>
            <person name="Sobotka R."/>
            <person name="Henderson W.M."/>
            <person name="Schmieder P."/>
            <person name="Williams S.M."/>
            <person name="Lauderdale J.D."/>
            <person name="Wilde H.D."/>
            <person name="Gerrin W."/>
            <person name="Kust A."/>
            <person name="Washington J.W."/>
            <person name="Wagner C."/>
            <person name="Geier B."/>
            <person name="Liebeke M."/>
            <person name="Enke H."/>
            <person name="Niedermeyer T.H.J."/>
            <person name="Wilde S.B."/>
        </authorList>
    </citation>
    <scope>NUCLEOTIDE SEQUENCE [LARGE SCALE GENOMIC DNA]</scope>
    <source>
        <strain evidence="3">Thurmond2011</strain>
    </source>
</reference>
<organism evidence="2 3">
    <name type="scientific">Aetokthonos hydrillicola Thurmond2011</name>
    <dbReference type="NCBI Taxonomy" id="2712845"/>
    <lineage>
        <taxon>Bacteria</taxon>
        <taxon>Bacillati</taxon>
        <taxon>Cyanobacteriota</taxon>
        <taxon>Cyanophyceae</taxon>
        <taxon>Nostocales</taxon>
        <taxon>Hapalosiphonaceae</taxon>
        <taxon>Aetokthonos</taxon>
    </lineage>
</organism>
<feature type="compositionally biased region" description="Polar residues" evidence="1">
    <location>
        <begin position="75"/>
        <end position="91"/>
    </location>
</feature>
<gene>
    <name evidence="2" type="ORF">G7B40_001475</name>
</gene>
<evidence type="ECO:0000313" key="3">
    <source>
        <dbReference type="Proteomes" id="UP000667802"/>
    </source>
</evidence>
<dbReference type="EMBL" id="JAALHA020000001">
    <property type="protein sequence ID" value="MDR9893256.1"/>
    <property type="molecule type" value="Genomic_DNA"/>
</dbReference>
<sequence length="102" mass="11027">MAFKKPVCNCPDASAQRTSNVSAEALSNQIASNWSTGFKGIRAAGGYCEHELAVLRIRKELDTVFPGGIPKDLPTASTPDYQKTKSISRLQNPARLGDDFSL</sequence>
<accession>A0AAP5M2Z8</accession>
<evidence type="ECO:0000256" key="1">
    <source>
        <dbReference type="SAM" id="MobiDB-lite"/>
    </source>
</evidence>
<protein>
    <submittedName>
        <fullName evidence="2">Uncharacterized protein</fullName>
    </submittedName>
</protein>